<protein>
    <submittedName>
        <fullName evidence="2">Uncharacterized protein</fullName>
    </submittedName>
</protein>
<accession>A0A6H5FWY0</accession>
<evidence type="ECO:0000313" key="3">
    <source>
        <dbReference type="Proteomes" id="UP000479000"/>
    </source>
</evidence>
<sequence>MSRNGDDSGELRAWPAKIKTDGCGFYLSPPASRVRGEKTESQSGEKQQTQLRRLFSELCVLLDDIGHSGMF</sequence>
<name>A0A6H5FWY0_9HEMI</name>
<organism evidence="2 3">
    <name type="scientific">Nesidiocoris tenuis</name>
    <dbReference type="NCBI Taxonomy" id="355587"/>
    <lineage>
        <taxon>Eukaryota</taxon>
        <taxon>Metazoa</taxon>
        <taxon>Ecdysozoa</taxon>
        <taxon>Arthropoda</taxon>
        <taxon>Hexapoda</taxon>
        <taxon>Insecta</taxon>
        <taxon>Pterygota</taxon>
        <taxon>Neoptera</taxon>
        <taxon>Paraneoptera</taxon>
        <taxon>Hemiptera</taxon>
        <taxon>Heteroptera</taxon>
        <taxon>Panheteroptera</taxon>
        <taxon>Cimicomorpha</taxon>
        <taxon>Miridae</taxon>
        <taxon>Dicyphina</taxon>
        <taxon>Nesidiocoris</taxon>
    </lineage>
</organism>
<dbReference type="EMBL" id="CADCXU010000997">
    <property type="protein sequence ID" value="CAA9993669.1"/>
    <property type="molecule type" value="Genomic_DNA"/>
</dbReference>
<feature type="region of interest" description="Disordered" evidence="1">
    <location>
        <begin position="29"/>
        <end position="48"/>
    </location>
</feature>
<evidence type="ECO:0000313" key="2">
    <source>
        <dbReference type="EMBL" id="CAA9993669.1"/>
    </source>
</evidence>
<dbReference type="AlphaFoldDB" id="A0A6H5FWY0"/>
<keyword evidence="3" id="KW-1185">Reference proteome</keyword>
<reference evidence="2 3" key="1">
    <citation type="submission" date="2020-02" db="EMBL/GenBank/DDBJ databases">
        <authorList>
            <person name="Ferguson B K."/>
        </authorList>
    </citation>
    <scope>NUCLEOTIDE SEQUENCE [LARGE SCALE GENOMIC DNA]</scope>
</reference>
<dbReference type="Proteomes" id="UP000479000">
    <property type="component" value="Unassembled WGS sequence"/>
</dbReference>
<gene>
    <name evidence="2" type="ORF">NTEN_LOCUS569</name>
</gene>
<proteinExistence type="predicted"/>
<evidence type="ECO:0000256" key="1">
    <source>
        <dbReference type="SAM" id="MobiDB-lite"/>
    </source>
</evidence>